<evidence type="ECO:0000313" key="3">
    <source>
        <dbReference type="Proteomes" id="UP000316443"/>
    </source>
</evidence>
<comment type="caution">
    <text evidence="2">The sequence shown here is derived from an EMBL/GenBank/DDBJ whole genome shotgun (WGS) entry which is preliminary data.</text>
</comment>
<dbReference type="AlphaFoldDB" id="A0A551YMR3"/>
<feature type="compositionally biased region" description="Basic and acidic residues" evidence="1">
    <location>
        <begin position="28"/>
        <end position="44"/>
    </location>
</feature>
<reference evidence="2 3" key="1">
    <citation type="submission" date="2019-01" db="EMBL/GenBank/DDBJ databases">
        <title>Coherence of Microcystis species and biogeography revealed through population genomics.</title>
        <authorList>
            <person name="Perez-Carrascal O.M."/>
            <person name="Terrat Y."/>
            <person name="Giani A."/>
            <person name="Fortin N."/>
            <person name="Tromas N."/>
            <person name="Shapiro B.J."/>
        </authorList>
    </citation>
    <scope>NUCLEOTIDE SEQUENCE [LARGE SCALE GENOMIC DNA]</scope>
    <source>
        <strain evidence="2">Ma_QC_C_20070703_M131</strain>
    </source>
</reference>
<feature type="region of interest" description="Disordered" evidence="1">
    <location>
        <begin position="28"/>
        <end position="47"/>
    </location>
</feature>
<name>A0A551YMR3_MICAE</name>
<protein>
    <submittedName>
        <fullName evidence="2">Uncharacterized protein</fullName>
    </submittedName>
</protein>
<sequence>MLGYLLKGMPEIAFKNIALAVARDLSDHPDFSERNHKTSDHDRTVPTGKKYPVKFRCHYLLLQLTKQNADYSRCFPDNLLEDSI</sequence>
<proteinExistence type="predicted"/>
<organism evidence="2 3">
    <name type="scientific">Microcystis aeruginosa Ma_QC_C_20070703_M131</name>
    <dbReference type="NCBI Taxonomy" id="2486263"/>
    <lineage>
        <taxon>Bacteria</taxon>
        <taxon>Bacillati</taxon>
        <taxon>Cyanobacteriota</taxon>
        <taxon>Cyanophyceae</taxon>
        <taxon>Oscillatoriophycideae</taxon>
        <taxon>Chroococcales</taxon>
        <taxon>Microcystaceae</taxon>
        <taxon>Microcystis</taxon>
    </lineage>
</organism>
<accession>A0A551YMR3</accession>
<evidence type="ECO:0000313" key="2">
    <source>
        <dbReference type="EMBL" id="TRT62169.1"/>
    </source>
</evidence>
<dbReference type="Proteomes" id="UP000316443">
    <property type="component" value="Unassembled WGS sequence"/>
</dbReference>
<dbReference type="EMBL" id="SFCA01000015">
    <property type="protein sequence ID" value="TRT62169.1"/>
    <property type="molecule type" value="Genomic_DNA"/>
</dbReference>
<evidence type="ECO:0000256" key="1">
    <source>
        <dbReference type="SAM" id="MobiDB-lite"/>
    </source>
</evidence>
<gene>
    <name evidence="2" type="ORF">EWV85_01050</name>
</gene>